<gene>
    <name evidence="2" type="ORF">GGR28_001689</name>
</gene>
<dbReference type="InterPro" id="IPR016040">
    <property type="entry name" value="NAD(P)-bd_dom"/>
</dbReference>
<comment type="caution">
    <text evidence="2">The sequence shown here is derived from an EMBL/GenBank/DDBJ whole genome shotgun (WGS) entry which is preliminary data.</text>
</comment>
<evidence type="ECO:0000259" key="1">
    <source>
        <dbReference type="Pfam" id="PF13460"/>
    </source>
</evidence>
<evidence type="ECO:0000313" key="3">
    <source>
        <dbReference type="Proteomes" id="UP000576209"/>
    </source>
</evidence>
<dbReference type="InterPro" id="IPR036291">
    <property type="entry name" value="NAD(P)-bd_dom_sf"/>
</dbReference>
<dbReference type="Proteomes" id="UP000576209">
    <property type="component" value="Unassembled WGS sequence"/>
</dbReference>
<dbReference type="PANTHER" id="PTHR48079:SF6">
    <property type="entry name" value="NAD(P)-BINDING DOMAIN-CONTAINING PROTEIN-RELATED"/>
    <property type="match status" value="1"/>
</dbReference>
<name>A0A840E5T0_9BACT</name>
<dbReference type="Pfam" id="PF13460">
    <property type="entry name" value="NAD_binding_10"/>
    <property type="match status" value="1"/>
</dbReference>
<dbReference type="EMBL" id="JACIFF010000003">
    <property type="protein sequence ID" value="MBB4079072.1"/>
    <property type="molecule type" value="Genomic_DNA"/>
</dbReference>
<proteinExistence type="predicted"/>
<feature type="domain" description="NAD(P)-binding" evidence="1">
    <location>
        <begin position="10"/>
        <end position="155"/>
    </location>
</feature>
<reference evidence="2 3" key="1">
    <citation type="submission" date="2020-08" db="EMBL/GenBank/DDBJ databases">
        <title>Genomic Encyclopedia of Type Strains, Phase IV (KMG-IV): sequencing the most valuable type-strain genomes for metagenomic binning, comparative biology and taxonomic classification.</title>
        <authorList>
            <person name="Goeker M."/>
        </authorList>
    </citation>
    <scope>NUCLEOTIDE SEQUENCE [LARGE SCALE GENOMIC DNA]</scope>
    <source>
        <strain evidence="2 3">DSM 105137</strain>
    </source>
</reference>
<protein>
    <submittedName>
        <fullName evidence="2">Uncharacterized protein YbjT (DUF2867 family)</fullName>
    </submittedName>
</protein>
<dbReference type="InterPro" id="IPR051783">
    <property type="entry name" value="NAD(P)-dependent_oxidoreduct"/>
</dbReference>
<sequence length="459" mass="52004">MERPTLVIAGATGFIGRWFIERYHREYRIIALSRSTMRPDPDYDKAEWRKVELYSITSTEKGLEGADMALYLVHSMSPSTRLSQGSFEDTDLLLADNFARAASNRGIKQILFVGGLLPSDEVPEQYSRHLRSRREVELTLASTGVPVTTLRAGIIVGAGGSSFQMIEKLVRRLPVMICPSWCQSVTHPIDLDDALKIIDHCLGNTSTYDQAIDIGGADTTTYMSMLGTVASLLGKRRILRPVRYFSPGLSTFWVSNFTDTSGDLVKPLVESLRHRMVAADSNVLSTFPDRLNFRESASKVLFTPSTLSPLPQRVPEREEKNTVRSVQRLPNPRRHTATFVARLYQRWLPVFFRALVGVKSSGEHSTFQVMGVPLLKLTFIPSRSDDHRQLFYIVGGLLVKRKNKGWLEFRSVLNDRYIISAIHDFVPSLPWYLYIMTQAPAHSWVMKRFGDYLSHKESN</sequence>
<dbReference type="GO" id="GO:0005737">
    <property type="term" value="C:cytoplasm"/>
    <property type="evidence" value="ECO:0007669"/>
    <property type="project" value="TreeGrafter"/>
</dbReference>
<dbReference type="RefSeq" id="WP_183495312.1">
    <property type="nucleotide sequence ID" value="NZ_JACIFF010000003.1"/>
</dbReference>
<evidence type="ECO:0000313" key="2">
    <source>
        <dbReference type="EMBL" id="MBB4079072.1"/>
    </source>
</evidence>
<dbReference type="AlphaFoldDB" id="A0A840E5T0"/>
<accession>A0A840E5T0</accession>
<keyword evidence="3" id="KW-1185">Reference proteome</keyword>
<dbReference type="Gene3D" id="3.40.50.720">
    <property type="entry name" value="NAD(P)-binding Rossmann-like Domain"/>
    <property type="match status" value="1"/>
</dbReference>
<dbReference type="PANTHER" id="PTHR48079">
    <property type="entry name" value="PROTEIN YEEZ"/>
    <property type="match status" value="1"/>
</dbReference>
<dbReference type="SUPFAM" id="SSF51735">
    <property type="entry name" value="NAD(P)-binding Rossmann-fold domains"/>
    <property type="match status" value="1"/>
</dbReference>
<organism evidence="2 3">
    <name type="scientific">Neolewinella aquimaris</name>
    <dbReference type="NCBI Taxonomy" id="1835722"/>
    <lineage>
        <taxon>Bacteria</taxon>
        <taxon>Pseudomonadati</taxon>
        <taxon>Bacteroidota</taxon>
        <taxon>Saprospiria</taxon>
        <taxon>Saprospirales</taxon>
        <taxon>Lewinellaceae</taxon>
        <taxon>Neolewinella</taxon>
    </lineage>
</organism>
<dbReference type="GO" id="GO:0004029">
    <property type="term" value="F:aldehyde dehydrogenase (NAD+) activity"/>
    <property type="evidence" value="ECO:0007669"/>
    <property type="project" value="TreeGrafter"/>
</dbReference>